<evidence type="ECO:0000313" key="1">
    <source>
        <dbReference type="EMBL" id="JAT03720.1"/>
    </source>
</evidence>
<sequence>VQTTRWSSKTDALQTIVSCFETIRDTLQDLSTDKNSDNNTKAKAIGLLKQMTDFENISTIYIASSLFKILSPITICFQSPTIDYSIVPKVIKETQEKLAFMRQDSAWEKIESGITSFAEEHNISLPTRQRIRKRKRFMDELAIEECIEDPIKKVKVDIYFNVLDSLYNQLNDRFPESSLAMVSQMGYFSHDGILKM</sequence>
<gene>
    <name evidence="1" type="ORF">g.161</name>
</gene>
<feature type="non-terminal residue" evidence="1">
    <location>
        <position position="1"/>
    </location>
</feature>
<dbReference type="AlphaFoldDB" id="A0A1B6JX11"/>
<name>A0A1B6JX11_9HEMI</name>
<dbReference type="PANTHER" id="PTHR46289">
    <property type="entry name" value="52 KDA REPRESSOR OF THE INHIBITOR OF THE PROTEIN KINASE-LIKE PROTEIN-RELATED"/>
    <property type="match status" value="1"/>
</dbReference>
<reference evidence="1" key="1">
    <citation type="submission" date="2015-11" db="EMBL/GenBank/DDBJ databases">
        <title>De novo transcriptome assembly of four potential Pierce s Disease insect vectors from Arizona vineyards.</title>
        <authorList>
            <person name="Tassone E.E."/>
        </authorList>
    </citation>
    <scope>NUCLEOTIDE SEQUENCE</scope>
</reference>
<feature type="non-terminal residue" evidence="1">
    <location>
        <position position="196"/>
    </location>
</feature>
<organism evidence="1">
    <name type="scientific">Homalodisca liturata</name>
    <dbReference type="NCBI Taxonomy" id="320908"/>
    <lineage>
        <taxon>Eukaryota</taxon>
        <taxon>Metazoa</taxon>
        <taxon>Ecdysozoa</taxon>
        <taxon>Arthropoda</taxon>
        <taxon>Hexapoda</taxon>
        <taxon>Insecta</taxon>
        <taxon>Pterygota</taxon>
        <taxon>Neoptera</taxon>
        <taxon>Paraneoptera</taxon>
        <taxon>Hemiptera</taxon>
        <taxon>Auchenorrhyncha</taxon>
        <taxon>Membracoidea</taxon>
        <taxon>Cicadellidae</taxon>
        <taxon>Cicadellinae</taxon>
        <taxon>Proconiini</taxon>
        <taxon>Homalodisca</taxon>
    </lineage>
</organism>
<proteinExistence type="predicted"/>
<accession>A0A1B6JX11</accession>
<protein>
    <submittedName>
        <fullName evidence="1">Uncharacterized protein</fullName>
    </submittedName>
</protein>
<dbReference type="EMBL" id="GECU01003987">
    <property type="protein sequence ID" value="JAT03720.1"/>
    <property type="molecule type" value="Transcribed_RNA"/>
</dbReference>
<dbReference type="InterPro" id="IPR052958">
    <property type="entry name" value="IFN-induced_PKR_regulator"/>
</dbReference>
<dbReference type="PANTHER" id="PTHR46289:SF19">
    <property type="entry name" value="ZINC FINGER MYM-TYPE CONTAINING 1"/>
    <property type="match status" value="1"/>
</dbReference>